<accession>A0A2N0UKD0</accession>
<evidence type="ECO:0000313" key="2">
    <source>
        <dbReference type="Proteomes" id="UP000233425"/>
    </source>
</evidence>
<gene>
    <name evidence="1" type="ORF">RBATCC27255_01548</name>
</gene>
<keyword evidence="2" id="KW-1185">Reference proteome</keyword>
<protein>
    <submittedName>
        <fullName evidence="1">Uncharacterized protein</fullName>
    </submittedName>
</protein>
<proteinExistence type="predicted"/>
<dbReference type="EMBL" id="NNSR01000070">
    <property type="protein sequence ID" value="PKD27443.1"/>
    <property type="molecule type" value="Genomic_DNA"/>
</dbReference>
<dbReference type="Proteomes" id="UP000233425">
    <property type="component" value="Unassembled WGS sequence"/>
</dbReference>
<name>A0A2N0UKD0_9FIRM</name>
<organism evidence="1 2">
    <name type="scientific">Ruminococcus bromii</name>
    <dbReference type="NCBI Taxonomy" id="40518"/>
    <lineage>
        <taxon>Bacteria</taxon>
        <taxon>Bacillati</taxon>
        <taxon>Bacillota</taxon>
        <taxon>Clostridia</taxon>
        <taxon>Eubacteriales</taxon>
        <taxon>Oscillospiraceae</taxon>
        <taxon>Ruminococcus</taxon>
    </lineage>
</organism>
<sequence length="388" mass="43940">MNEIEKREEMAMSLMDMKLIPDMDEKILAEEYNCKKFSFTDLAALGVAFQPIMSMLQQRITGEGGSGLYFVNTMGRQMFHKKGSTDFIGSLKTDIGSVGGGQASLMQLPCDPTMICLAVALVGIELKFNEIKNIQIEMLEYVKSTQRAKIRGDINTLSDVMSNYKFNCDNEKYKTNKHILVQDIKKESEQALSLHTEQIVKILNKSDDWHWDNDVKQVKNKLKAEFDDYKLSLFLYSYASFLEVMLLENFDKDYLNSISDKIEEKSKKYDEFFDECCKRIEKASKSSVETFFTKGLSDLSRGFGKVIASIPVICEGPVDEGLIGAGDQLEKWNTEKSKDIIDDLAKDADVCAVPFLDNIKMLNKVYNEPIDMLIGSDGVYLVEAQKAV</sequence>
<dbReference type="AlphaFoldDB" id="A0A2N0UKD0"/>
<comment type="caution">
    <text evidence="1">The sequence shown here is derived from an EMBL/GenBank/DDBJ whole genome shotgun (WGS) entry which is preliminary data.</text>
</comment>
<reference evidence="1" key="1">
    <citation type="journal article" date="2018" name="Environ. Microbiol.">
        <title>Sporulation capability and amylosome conservation among diverse human colonic and rumen isolates of the keystone starch-degrader Ruminococcus bromii.</title>
        <authorList>
            <person name="Mukhopadhya I."/>
            <person name="Morais S."/>
            <person name="Laverde-Gomez J."/>
            <person name="Sheridan P.O."/>
            <person name="Walker A.W."/>
            <person name="Kelly W."/>
            <person name="Klieve A.V."/>
            <person name="Ouwerkerk D."/>
            <person name="Duncan S.H."/>
            <person name="Louis P."/>
            <person name="Koropatkin N."/>
            <person name="Cockburn D."/>
            <person name="Kibler R."/>
            <person name="Cooper P.J."/>
            <person name="Sandoval C."/>
            <person name="Crost E."/>
            <person name="Juge N."/>
            <person name="Bayer E.A."/>
            <person name="Flint H.J."/>
        </authorList>
    </citation>
    <scope>NUCLEOTIDE SEQUENCE [LARGE SCALE GENOMIC DNA]</scope>
    <source>
        <strain evidence="1">ATCC 27255</strain>
    </source>
</reference>
<dbReference type="RefSeq" id="WP_101029493.1">
    <property type="nucleotide sequence ID" value="NZ_CABMMZ010000070.1"/>
</dbReference>
<evidence type="ECO:0000313" key="1">
    <source>
        <dbReference type="EMBL" id="PKD27443.1"/>
    </source>
</evidence>